<sequence>MPGTESTELQLQVNTSGAWKTLLRFGAGDVRTASLARDGAYMLAEAEPALAFRLATCESLPRVLYRLDRRTGGWREEKQR</sequence>
<dbReference type="RefSeq" id="WP_377483160.1">
    <property type="nucleotide sequence ID" value="NZ_JBHLTN010000021.1"/>
</dbReference>
<organism evidence="1 2">
    <name type="scientific">Ottowia pentelensis</name>
    <dbReference type="NCBI Taxonomy" id="511108"/>
    <lineage>
        <taxon>Bacteria</taxon>
        <taxon>Pseudomonadati</taxon>
        <taxon>Pseudomonadota</taxon>
        <taxon>Betaproteobacteria</taxon>
        <taxon>Burkholderiales</taxon>
        <taxon>Comamonadaceae</taxon>
        <taxon>Ottowia</taxon>
    </lineage>
</organism>
<protein>
    <submittedName>
        <fullName evidence="1">Uncharacterized protein</fullName>
    </submittedName>
</protein>
<keyword evidence="2" id="KW-1185">Reference proteome</keyword>
<gene>
    <name evidence="1" type="ORF">ACFFGG_11430</name>
</gene>
<reference evidence="1 2" key="1">
    <citation type="submission" date="2024-09" db="EMBL/GenBank/DDBJ databases">
        <authorList>
            <person name="Sun Q."/>
            <person name="Mori K."/>
        </authorList>
    </citation>
    <scope>NUCLEOTIDE SEQUENCE [LARGE SCALE GENOMIC DNA]</scope>
    <source>
        <strain evidence="1 2">NCAIM B.02336</strain>
    </source>
</reference>
<evidence type="ECO:0000313" key="1">
    <source>
        <dbReference type="EMBL" id="MFC0593170.1"/>
    </source>
</evidence>
<accession>A0ABV6PTH6</accession>
<name>A0ABV6PTH6_9BURK</name>
<evidence type="ECO:0000313" key="2">
    <source>
        <dbReference type="Proteomes" id="UP001589834"/>
    </source>
</evidence>
<comment type="caution">
    <text evidence="1">The sequence shown here is derived from an EMBL/GenBank/DDBJ whole genome shotgun (WGS) entry which is preliminary data.</text>
</comment>
<dbReference type="EMBL" id="JBHLTN010000021">
    <property type="protein sequence ID" value="MFC0593170.1"/>
    <property type="molecule type" value="Genomic_DNA"/>
</dbReference>
<dbReference type="Proteomes" id="UP001589834">
    <property type="component" value="Unassembled WGS sequence"/>
</dbReference>
<proteinExistence type="predicted"/>